<dbReference type="AlphaFoldDB" id="A0A0N7F436"/>
<evidence type="ECO:0000313" key="2">
    <source>
        <dbReference type="EMBL" id="ALG10335.1"/>
    </source>
</evidence>
<keyword evidence="3" id="KW-1185">Reference proteome</keyword>
<accession>A0A0N7F436</accession>
<protein>
    <submittedName>
        <fullName evidence="2">Uncharacterized protein</fullName>
    </submittedName>
</protein>
<feature type="region of interest" description="Disordered" evidence="1">
    <location>
        <begin position="26"/>
        <end position="59"/>
    </location>
</feature>
<evidence type="ECO:0000256" key="1">
    <source>
        <dbReference type="SAM" id="MobiDB-lite"/>
    </source>
</evidence>
<dbReference type="Proteomes" id="UP000063699">
    <property type="component" value="Chromosome"/>
</dbReference>
<dbReference type="KEGG" id="kphy:AOZ06_28655"/>
<proteinExistence type="predicted"/>
<sequence>MREAGIRVVRHVPKRVAKARKPFGFGGREVQERGNSVRGHAREQVDEVPESCGGVTGPW</sequence>
<dbReference type="EMBL" id="CP012752">
    <property type="protein sequence ID" value="ALG10335.1"/>
    <property type="molecule type" value="Genomic_DNA"/>
</dbReference>
<gene>
    <name evidence="2" type="ORF">AOZ06_28655</name>
</gene>
<organism evidence="2 3">
    <name type="scientific">Kibdelosporangium phytohabitans</name>
    <dbReference type="NCBI Taxonomy" id="860235"/>
    <lineage>
        <taxon>Bacteria</taxon>
        <taxon>Bacillati</taxon>
        <taxon>Actinomycetota</taxon>
        <taxon>Actinomycetes</taxon>
        <taxon>Pseudonocardiales</taxon>
        <taxon>Pseudonocardiaceae</taxon>
        <taxon>Kibdelosporangium</taxon>
    </lineage>
</organism>
<reference evidence="2 3" key="1">
    <citation type="submission" date="2015-07" db="EMBL/GenBank/DDBJ databases">
        <title>Genome sequencing of Kibdelosporangium phytohabitans.</title>
        <authorList>
            <person name="Qin S."/>
            <person name="Xing K."/>
        </authorList>
    </citation>
    <scope>NUCLEOTIDE SEQUENCE [LARGE SCALE GENOMIC DNA]</scope>
    <source>
        <strain evidence="2 3">KLBMP1111</strain>
    </source>
</reference>
<name>A0A0N7F436_9PSEU</name>
<evidence type="ECO:0000313" key="3">
    <source>
        <dbReference type="Proteomes" id="UP000063699"/>
    </source>
</evidence>